<name>A0A2P2IW62_RHIMU</name>
<dbReference type="EMBL" id="GGEC01004978">
    <property type="protein sequence ID" value="MBW85461.1"/>
    <property type="molecule type" value="Transcribed_RNA"/>
</dbReference>
<proteinExistence type="predicted"/>
<protein>
    <submittedName>
        <fullName evidence="1">Uncharacterized protein</fullName>
    </submittedName>
</protein>
<reference evidence="1" key="1">
    <citation type="submission" date="2018-02" db="EMBL/GenBank/DDBJ databases">
        <title>Rhizophora mucronata_Transcriptome.</title>
        <authorList>
            <person name="Meera S.P."/>
            <person name="Sreeshan A."/>
            <person name="Augustine A."/>
        </authorList>
    </citation>
    <scope>NUCLEOTIDE SEQUENCE</scope>
    <source>
        <tissue evidence="1">Leaf</tissue>
    </source>
</reference>
<evidence type="ECO:0000313" key="1">
    <source>
        <dbReference type="EMBL" id="MBW85461.1"/>
    </source>
</evidence>
<sequence>MPIRGQTLHYSVLHQRPILHYSIKHPTLSLLHPRYHPISHSFSFCTEDPNN</sequence>
<accession>A0A2P2IW62</accession>
<dbReference type="AlphaFoldDB" id="A0A2P2IW62"/>
<organism evidence="1">
    <name type="scientific">Rhizophora mucronata</name>
    <name type="common">Asiatic mangrove</name>
    <dbReference type="NCBI Taxonomy" id="61149"/>
    <lineage>
        <taxon>Eukaryota</taxon>
        <taxon>Viridiplantae</taxon>
        <taxon>Streptophyta</taxon>
        <taxon>Embryophyta</taxon>
        <taxon>Tracheophyta</taxon>
        <taxon>Spermatophyta</taxon>
        <taxon>Magnoliopsida</taxon>
        <taxon>eudicotyledons</taxon>
        <taxon>Gunneridae</taxon>
        <taxon>Pentapetalae</taxon>
        <taxon>rosids</taxon>
        <taxon>fabids</taxon>
        <taxon>Malpighiales</taxon>
        <taxon>Rhizophoraceae</taxon>
        <taxon>Rhizophora</taxon>
    </lineage>
</organism>